<organism evidence="1 2">
    <name type="scientific">Cylindrospermum stagnale PCC 7417</name>
    <dbReference type="NCBI Taxonomy" id="56107"/>
    <lineage>
        <taxon>Bacteria</taxon>
        <taxon>Bacillati</taxon>
        <taxon>Cyanobacteriota</taxon>
        <taxon>Cyanophyceae</taxon>
        <taxon>Nostocales</taxon>
        <taxon>Nostocaceae</taxon>
        <taxon>Cylindrospermum</taxon>
    </lineage>
</organism>
<dbReference type="RefSeq" id="WP_015210509.1">
    <property type="nucleotide sequence ID" value="NC_019757.1"/>
</dbReference>
<gene>
    <name evidence="1" type="ORF">Cylst_5240</name>
</gene>
<dbReference type="HOGENOM" id="CLU_2329060_0_0_3"/>
<evidence type="ECO:0000313" key="1">
    <source>
        <dbReference type="EMBL" id="AFZ27274.1"/>
    </source>
</evidence>
<dbReference type="OrthoDB" id="583426at2"/>
<evidence type="ECO:0000313" key="2">
    <source>
        <dbReference type="Proteomes" id="UP000010475"/>
    </source>
</evidence>
<protein>
    <submittedName>
        <fullName evidence="1">Uncharacterized protein</fullName>
    </submittedName>
</protein>
<name>K9X594_9NOST</name>
<dbReference type="KEGG" id="csg:Cylst_5240"/>
<sequence length="98" mass="10872">MQAKLIYLNHEITVTLPDPAEDNTVKVCINKLPGTYDEILYNAYLTNFQFSGDSVDPNNWILEALEAAIKTISGYGTVYAEITTGEQHSSEDLGDNPF</sequence>
<dbReference type="AlphaFoldDB" id="K9X594"/>
<accession>K9X594</accession>
<dbReference type="eggNOG" id="ENOG502ZVS9">
    <property type="taxonomic scope" value="Bacteria"/>
</dbReference>
<reference evidence="1 2" key="1">
    <citation type="submission" date="2012-06" db="EMBL/GenBank/DDBJ databases">
        <title>Finished chromosome of genome of Cylindrospermum stagnale PCC 7417.</title>
        <authorList>
            <consortium name="US DOE Joint Genome Institute"/>
            <person name="Gugger M."/>
            <person name="Coursin T."/>
            <person name="Rippka R."/>
            <person name="Tandeau De Marsac N."/>
            <person name="Huntemann M."/>
            <person name="Wei C.-L."/>
            <person name="Han J."/>
            <person name="Detter J.C."/>
            <person name="Han C."/>
            <person name="Tapia R."/>
            <person name="Chen A."/>
            <person name="Kyrpides N."/>
            <person name="Mavromatis K."/>
            <person name="Markowitz V."/>
            <person name="Szeto E."/>
            <person name="Ivanova N."/>
            <person name="Pagani I."/>
            <person name="Pati A."/>
            <person name="Goodwin L."/>
            <person name="Nordberg H.P."/>
            <person name="Cantor M.N."/>
            <person name="Hua S.X."/>
            <person name="Woyke T."/>
            <person name="Kerfeld C.A."/>
        </authorList>
    </citation>
    <scope>NUCLEOTIDE SEQUENCE [LARGE SCALE GENOMIC DNA]</scope>
    <source>
        <strain evidence="1 2">PCC 7417</strain>
    </source>
</reference>
<dbReference type="STRING" id="56107.Cylst_5240"/>
<keyword evidence="2" id="KW-1185">Reference proteome</keyword>
<proteinExistence type="predicted"/>
<dbReference type="Proteomes" id="UP000010475">
    <property type="component" value="Chromosome"/>
</dbReference>
<dbReference type="EMBL" id="CP003642">
    <property type="protein sequence ID" value="AFZ27274.1"/>
    <property type="molecule type" value="Genomic_DNA"/>
</dbReference>